<dbReference type="AlphaFoldDB" id="A0A3Q3VTX2"/>
<evidence type="ECO:0000313" key="5">
    <source>
        <dbReference type="Proteomes" id="UP000261620"/>
    </source>
</evidence>
<feature type="signal peptide" evidence="2">
    <location>
        <begin position="1"/>
        <end position="17"/>
    </location>
</feature>
<dbReference type="InterPro" id="IPR003961">
    <property type="entry name" value="FN3_dom"/>
</dbReference>
<dbReference type="Ensembl" id="ENSMMOT00000002159.1">
    <property type="protein sequence ID" value="ENSMMOP00000002122.1"/>
    <property type="gene ID" value="ENSMMOG00000001746.1"/>
</dbReference>
<feature type="domain" description="Fibronectin type-III" evidence="3">
    <location>
        <begin position="114"/>
        <end position="208"/>
    </location>
</feature>
<dbReference type="InterPro" id="IPR013783">
    <property type="entry name" value="Ig-like_fold"/>
</dbReference>
<feature type="region of interest" description="Disordered" evidence="1">
    <location>
        <begin position="352"/>
        <end position="380"/>
    </location>
</feature>
<sequence>RMWYVILKLSILSAVMSFITLGLSCVNDFVNNVSCSWENHIQPHQLVKSNFYPFLSRTCRLEQYRNSPPGCSFVFENKAFNPFKAMPKISMECDGEVVENISNYQPHLHIKMHPPGVPEVTATANDTWISWSAGSPISAFIKFFDFQVQIKQESQAWTEAHNLSTQELQVRIPSWDLMGPHHVRVSVYPTTFSNSQWSNWSPTTSWVGPLDTSHTIGKSAWLNPLSASETFFTAQPVDHISPVELCESKSCDMAPSTSPLFSSTTALLHFKSYLSGDLDTSRDHDNFSSSSSSFFSNLGYFLSSSTSSSAQTEPIPAYFICGNDFHNRLHSPTLPLSLCPPSMTSNIYESLKREPQSPDSGFGKDPAEEKEEAVLAEGEEVSDDHQTCPFLLGPFLPPSQLCPPSSHPSPPNALTAPVSGSYAAWPSASAMCRSSSMPVEPCKTGYLTLKELQATFSNKSI</sequence>
<dbReference type="SUPFAM" id="SSF49265">
    <property type="entry name" value="Fibronectin type III"/>
    <property type="match status" value="1"/>
</dbReference>
<evidence type="ECO:0000256" key="2">
    <source>
        <dbReference type="SAM" id="SignalP"/>
    </source>
</evidence>
<dbReference type="PROSITE" id="PS50853">
    <property type="entry name" value="FN3"/>
    <property type="match status" value="1"/>
</dbReference>
<keyword evidence="2" id="KW-0732">Signal</keyword>
<reference evidence="4" key="2">
    <citation type="submission" date="2025-09" db="UniProtKB">
        <authorList>
            <consortium name="Ensembl"/>
        </authorList>
    </citation>
    <scope>IDENTIFICATION</scope>
</reference>
<dbReference type="Proteomes" id="UP000261620">
    <property type="component" value="Unplaced"/>
</dbReference>
<evidence type="ECO:0000256" key="1">
    <source>
        <dbReference type="SAM" id="MobiDB-lite"/>
    </source>
</evidence>
<keyword evidence="5" id="KW-1185">Reference proteome</keyword>
<organism evidence="4 5">
    <name type="scientific">Mola mola</name>
    <name type="common">Ocean sunfish</name>
    <name type="synonym">Tetraodon mola</name>
    <dbReference type="NCBI Taxonomy" id="94237"/>
    <lineage>
        <taxon>Eukaryota</taxon>
        <taxon>Metazoa</taxon>
        <taxon>Chordata</taxon>
        <taxon>Craniata</taxon>
        <taxon>Vertebrata</taxon>
        <taxon>Euteleostomi</taxon>
        <taxon>Actinopterygii</taxon>
        <taxon>Neopterygii</taxon>
        <taxon>Teleostei</taxon>
        <taxon>Neoteleostei</taxon>
        <taxon>Acanthomorphata</taxon>
        <taxon>Eupercaria</taxon>
        <taxon>Tetraodontiformes</taxon>
        <taxon>Molidae</taxon>
        <taxon>Mola</taxon>
    </lineage>
</organism>
<proteinExistence type="predicted"/>
<protein>
    <recommendedName>
        <fullName evidence="3">Fibronectin type-III domain-containing protein</fullName>
    </recommendedName>
</protein>
<dbReference type="Gene3D" id="2.60.40.10">
    <property type="entry name" value="Immunoglobulins"/>
    <property type="match status" value="2"/>
</dbReference>
<feature type="chain" id="PRO_5018579463" description="Fibronectin type-III domain-containing protein" evidence="2">
    <location>
        <begin position="18"/>
        <end position="461"/>
    </location>
</feature>
<reference evidence="4" key="1">
    <citation type="submission" date="2025-08" db="UniProtKB">
        <authorList>
            <consortium name="Ensembl"/>
        </authorList>
    </citation>
    <scope>IDENTIFICATION</scope>
</reference>
<evidence type="ECO:0000313" key="4">
    <source>
        <dbReference type="Ensembl" id="ENSMMOP00000002122.1"/>
    </source>
</evidence>
<name>A0A3Q3VTX2_MOLML</name>
<evidence type="ECO:0000259" key="3">
    <source>
        <dbReference type="PROSITE" id="PS50853"/>
    </source>
</evidence>
<dbReference type="InterPro" id="IPR036116">
    <property type="entry name" value="FN3_sf"/>
</dbReference>
<accession>A0A3Q3VTX2</accession>